<dbReference type="InterPro" id="IPR044730">
    <property type="entry name" value="RNase_H-like_dom_plant"/>
</dbReference>
<dbReference type="AlphaFoldDB" id="A0A2I4E6M4"/>
<organism evidence="1 2">
    <name type="scientific">Juglans regia</name>
    <name type="common">English walnut</name>
    <dbReference type="NCBI Taxonomy" id="51240"/>
    <lineage>
        <taxon>Eukaryota</taxon>
        <taxon>Viridiplantae</taxon>
        <taxon>Streptophyta</taxon>
        <taxon>Embryophyta</taxon>
        <taxon>Tracheophyta</taxon>
        <taxon>Spermatophyta</taxon>
        <taxon>Magnoliopsida</taxon>
        <taxon>eudicotyledons</taxon>
        <taxon>Gunneridae</taxon>
        <taxon>Pentapetalae</taxon>
        <taxon>rosids</taxon>
        <taxon>fabids</taxon>
        <taxon>Fagales</taxon>
        <taxon>Juglandaceae</taxon>
        <taxon>Juglans</taxon>
    </lineage>
</organism>
<dbReference type="InterPro" id="IPR053151">
    <property type="entry name" value="RNase_H-like"/>
</dbReference>
<gene>
    <name evidence="2" type="primary">LOC108986765</name>
</gene>
<dbReference type="Gene3D" id="3.30.420.10">
    <property type="entry name" value="Ribonuclease H-like superfamily/Ribonuclease H"/>
    <property type="match status" value="1"/>
</dbReference>
<dbReference type="SUPFAM" id="SSF53098">
    <property type="entry name" value="Ribonuclease H-like"/>
    <property type="match status" value="1"/>
</dbReference>
<dbReference type="PANTHER" id="PTHR47723">
    <property type="entry name" value="OS05G0353850 PROTEIN"/>
    <property type="match status" value="1"/>
</dbReference>
<dbReference type="CDD" id="cd06222">
    <property type="entry name" value="RNase_H_like"/>
    <property type="match status" value="1"/>
</dbReference>
<sequence length="201" mass="22518">MVHEGKIPSPKQALERAITLLKLHQKMKQKPEMRARLPIGWEKPSPGVLKLNVDGAIFNDQQGAGVGIILRDAVGEVLLAVSKKGHAVNDPPDVELLAMLRGLQLCIPLGIEELILESDSLLMITQLQEKEESWSLLGNIIKETKLLMARFYCCTIQHVGCKGNEAAHSLARYAWHIDDISILWESFPKVIQQIVWVDKFL</sequence>
<dbReference type="InterPro" id="IPR036397">
    <property type="entry name" value="RNaseH_sf"/>
</dbReference>
<name>A0A2I4E6M4_JUGRE</name>
<proteinExistence type="predicted"/>
<dbReference type="InterPro" id="IPR012337">
    <property type="entry name" value="RNaseH-like_sf"/>
</dbReference>
<evidence type="ECO:0000313" key="1">
    <source>
        <dbReference type="Proteomes" id="UP000235220"/>
    </source>
</evidence>
<dbReference type="OrthoDB" id="945394at2759"/>
<dbReference type="KEGG" id="jre:108986765"/>
<dbReference type="Proteomes" id="UP000235220">
    <property type="component" value="Chromosome 16"/>
</dbReference>
<dbReference type="STRING" id="51240.A0A2I4E6M4"/>
<dbReference type="Gramene" id="Jr16_10030_p1">
    <property type="protein sequence ID" value="cds.Jr16_10030_p1"/>
    <property type="gene ID" value="Jr16_10030"/>
</dbReference>
<keyword evidence="1" id="KW-1185">Reference proteome</keyword>
<dbReference type="PANTHER" id="PTHR47723:SF19">
    <property type="entry name" value="POLYNUCLEOTIDYL TRANSFERASE, RIBONUCLEASE H-LIKE SUPERFAMILY PROTEIN"/>
    <property type="match status" value="1"/>
</dbReference>
<dbReference type="GO" id="GO:0003676">
    <property type="term" value="F:nucleic acid binding"/>
    <property type="evidence" value="ECO:0007669"/>
    <property type="project" value="InterPro"/>
</dbReference>
<dbReference type="InterPro" id="IPR002156">
    <property type="entry name" value="RNaseH_domain"/>
</dbReference>
<accession>A0A2I4E6M4</accession>
<dbReference type="Pfam" id="PF13456">
    <property type="entry name" value="RVT_3"/>
    <property type="match status" value="1"/>
</dbReference>
<protein>
    <submittedName>
        <fullName evidence="2">Uncharacterized protein LOC108986765</fullName>
    </submittedName>
</protein>
<dbReference type="GeneID" id="108986765"/>
<dbReference type="RefSeq" id="XP_018815051.2">
    <property type="nucleotide sequence ID" value="XM_018959506.2"/>
</dbReference>
<evidence type="ECO:0000313" key="2">
    <source>
        <dbReference type="RefSeq" id="XP_018815051.2"/>
    </source>
</evidence>
<dbReference type="GO" id="GO:0004523">
    <property type="term" value="F:RNA-DNA hybrid ribonuclease activity"/>
    <property type="evidence" value="ECO:0007669"/>
    <property type="project" value="InterPro"/>
</dbReference>
<reference evidence="2" key="1">
    <citation type="submission" date="2025-08" db="UniProtKB">
        <authorList>
            <consortium name="RefSeq"/>
        </authorList>
    </citation>
    <scope>IDENTIFICATION</scope>
    <source>
        <tissue evidence="2">Leaves</tissue>
    </source>
</reference>